<evidence type="ECO:0000256" key="6">
    <source>
        <dbReference type="PROSITE-ProRule" id="PRU00433"/>
    </source>
</evidence>
<dbReference type="Pfam" id="PF07727">
    <property type="entry name" value="RVT_2"/>
    <property type="match status" value="1"/>
</dbReference>
<dbReference type="InterPro" id="IPR036875">
    <property type="entry name" value="Znf_CCHC_sf"/>
</dbReference>
<evidence type="ECO:0000259" key="9">
    <source>
        <dbReference type="PROSITE" id="PS50994"/>
    </source>
</evidence>
<keyword evidence="13" id="KW-1185">Reference proteome</keyword>
<evidence type="ECO:0000256" key="4">
    <source>
        <dbReference type="ARBA" id="ARBA00023004"/>
    </source>
</evidence>
<feature type="compositionally biased region" description="Basic and acidic residues" evidence="7">
    <location>
        <begin position="666"/>
        <end position="676"/>
    </location>
</feature>
<dbReference type="Proteomes" id="UP000186817">
    <property type="component" value="Unassembled WGS sequence"/>
</dbReference>
<dbReference type="GO" id="GO:0008270">
    <property type="term" value="F:zinc ion binding"/>
    <property type="evidence" value="ECO:0007669"/>
    <property type="project" value="UniProtKB-KW"/>
</dbReference>
<evidence type="ECO:0000256" key="7">
    <source>
        <dbReference type="SAM" id="MobiDB-lite"/>
    </source>
</evidence>
<feature type="region of interest" description="Disordered" evidence="7">
    <location>
        <begin position="1812"/>
        <end position="1954"/>
    </location>
</feature>
<feature type="region of interest" description="Disordered" evidence="7">
    <location>
        <begin position="788"/>
        <end position="807"/>
    </location>
</feature>
<evidence type="ECO:0000259" key="8">
    <source>
        <dbReference type="PROSITE" id="PS50158"/>
    </source>
</evidence>
<feature type="domain" description="Integrase catalytic" evidence="9">
    <location>
        <begin position="1494"/>
        <end position="1660"/>
    </location>
</feature>
<dbReference type="PROSITE" id="PS51999">
    <property type="entry name" value="ZF_GRF"/>
    <property type="match status" value="1"/>
</dbReference>
<gene>
    <name evidence="12" type="ORF">AK812_SmicGene19071</name>
</gene>
<dbReference type="Gene3D" id="4.10.60.10">
    <property type="entry name" value="Zinc finger, CCHC-type"/>
    <property type="match status" value="1"/>
</dbReference>
<dbReference type="InterPro" id="IPR050951">
    <property type="entry name" value="Retrovirus_Pol_polyprotein"/>
</dbReference>
<feature type="region of interest" description="Disordered" evidence="7">
    <location>
        <begin position="897"/>
        <end position="924"/>
    </location>
</feature>
<dbReference type="InterPro" id="IPR013103">
    <property type="entry name" value="RVT_2"/>
</dbReference>
<keyword evidence="3" id="KW-0862">Zinc</keyword>
<feature type="compositionally biased region" description="Pro residues" evidence="7">
    <location>
        <begin position="1010"/>
        <end position="1024"/>
    </location>
</feature>
<evidence type="ECO:0000313" key="12">
    <source>
        <dbReference type="EMBL" id="OLP98483.1"/>
    </source>
</evidence>
<organism evidence="12 13">
    <name type="scientific">Symbiodinium microadriaticum</name>
    <name type="common">Dinoflagellate</name>
    <name type="synonym">Zooxanthella microadriatica</name>
    <dbReference type="NCBI Taxonomy" id="2951"/>
    <lineage>
        <taxon>Eukaryota</taxon>
        <taxon>Sar</taxon>
        <taxon>Alveolata</taxon>
        <taxon>Dinophyceae</taxon>
        <taxon>Suessiales</taxon>
        <taxon>Symbiodiniaceae</taxon>
        <taxon>Symbiodinium</taxon>
    </lineage>
</organism>
<dbReference type="InterPro" id="IPR001584">
    <property type="entry name" value="Integrase_cat-core"/>
</dbReference>
<dbReference type="GO" id="GO:0009055">
    <property type="term" value="F:electron transfer activity"/>
    <property type="evidence" value="ECO:0007669"/>
    <property type="project" value="InterPro"/>
</dbReference>
<dbReference type="GO" id="GO:0015074">
    <property type="term" value="P:DNA integration"/>
    <property type="evidence" value="ECO:0007669"/>
    <property type="project" value="InterPro"/>
</dbReference>
<evidence type="ECO:0000256" key="1">
    <source>
        <dbReference type="ARBA" id="ARBA00022723"/>
    </source>
</evidence>
<feature type="domain" description="CCHC-type" evidence="8">
    <location>
        <begin position="402"/>
        <end position="417"/>
    </location>
</feature>
<feature type="compositionally biased region" description="Polar residues" evidence="7">
    <location>
        <begin position="985"/>
        <end position="1001"/>
    </location>
</feature>
<dbReference type="SUPFAM" id="SSF53098">
    <property type="entry name" value="Ribonuclease H-like"/>
    <property type="match status" value="1"/>
</dbReference>
<feature type="region of interest" description="Disordered" evidence="7">
    <location>
        <begin position="666"/>
        <end position="707"/>
    </location>
</feature>
<evidence type="ECO:0000256" key="5">
    <source>
        <dbReference type="PROSITE-ProRule" id="PRU00047"/>
    </source>
</evidence>
<dbReference type="OrthoDB" id="427924at2759"/>
<proteinExistence type="predicted"/>
<dbReference type="SUPFAM" id="SSF57756">
    <property type="entry name" value="Retrovirus zinc finger-like domains"/>
    <property type="match status" value="1"/>
</dbReference>
<dbReference type="InterPro" id="IPR010666">
    <property type="entry name" value="Znf_GRF"/>
</dbReference>
<dbReference type="PANTHER" id="PTHR37984:SF5">
    <property type="entry name" value="PROTEIN NYNRIN-LIKE"/>
    <property type="match status" value="1"/>
</dbReference>
<feature type="domain" description="Cytochrome c" evidence="10">
    <location>
        <begin position="1135"/>
        <end position="1296"/>
    </location>
</feature>
<accession>A0A1Q9DTI2</accession>
<feature type="compositionally biased region" description="Acidic residues" evidence="7">
    <location>
        <begin position="1816"/>
        <end position="1838"/>
    </location>
</feature>
<feature type="compositionally biased region" description="Basic and acidic residues" evidence="7">
    <location>
        <begin position="788"/>
        <end position="797"/>
    </location>
</feature>
<dbReference type="PROSITE" id="PS51007">
    <property type="entry name" value="CYTC"/>
    <property type="match status" value="1"/>
</dbReference>
<evidence type="ECO:0000259" key="10">
    <source>
        <dbReference type="PROSITE" id="PS51007"/>
    </source>
</evidence>
<feature type="compositionally biased region" description="Acidic residues" evidence="7">
    <location>
        <begin position="11"/>
        <end position="25"/>
    </location>
</feature>
<dbReference type="Gene3D" id="3.30.420.10">
    <property type="entry name" value="Ribonuclease H-like superfamily/Ribonuclease H"/>
    <property type="match status" value="1"/>
</dbReference>
<dbReference type="InterPro" id="IPR036397">
    <property type="entry name" value="RNaseH_sf"/>
</dbReference>
<dbReference type="InterPro" id="IPR001878">
    <property type="entry name" value="Znf_CCHC"/>
</dbReference>
<keyword evidence="6" id="KW-0349">Heme</keyword>
<dbReference type="PROSITE" id="PS50994">
    <property type="entry name" value="INTEGRASE"/>
    <property type="match status" value="1"/>
</dbReference>
<evidence type="ECO:0000256" key="2">
    <source>
        <dbReference type="ARBA" id="ARBA00022771"/>
    </source>
</evidence>
<feature type="domain" description="GRF-type" evidence="11">
    <location>
        <begin position="836"/>
        <end position="880"/>
    </location>
</feature>
<dbReference type="GO" id="GO:0003676">
    <property type="term" value="F:nucleic acid binding"/>
    <property type="evidence" value="ECO:0007669"/>
    <property type="project" value="InterPro"/>
</dbReference>
<evidence type="ECO:0000313" key="13">
    <source>
        <dbReference type="Proteomes" id="UP000186817"/>
    </source>
</evidence>
<sequence>MAAVPAADQPVPDDEADEEEEEEPFDPWAAAGQQAGDAPSPTDAAEYRQFLQFLNRRGGARRSRAEGDDEDDDDKDSRSNAGPPPTWDGSTPFRDYVIRARLWLATTKTKPQSRGPMLLRNLSGVPFDDMKYLAKDDEWMKSKDNGEKLLKVMDTRELYGDDEREDMLNSLFKITYASRRQKNEGHKEFFSRWEIAIRKLSEHNITLPPEYLGFLLTMALQLNQEEVKLLMNFTQGKLSQKDVKEWVRVHETNLDLRSTTTANAATKTKVTAAHHVESSDIFAESDHGFENETEDGGIEVLLNAMENLGDDVLEETEDDGAIFDEDEAREILSTMVKEHAKKRTFAAVNEAKKQKNLARGYGSGARQVFGKGAGKGAGKSGFKGGFEGSYKVSIEAIKRRTKCANCQQVGHWHRECPHPNRRANKGDKEHTTHLLETGAHEAHFLGFEDFLRIKKAIATESDAQMTYGGATSSSSHRRSVGPASVLSAYKERLPVHDVWFLSRSSQTLPDDDATCATVDTGCQRSAVGSETLQKLLEPPGLRTIVKNEVHHFRSINGISKTDHVACIPTSLGPKGCLLRPAVFEDEATRKAPFLLSLPFLLHCRSVLHLDPVKGLSLELKKFNHVIPLHIGPTGALRVPLHRFTRGMQAELSKALEQLEPEHDAHQLDVPCEDRLSKQPRASIPSRDPRPLDHRQRSRTQKKKQDLTEGELAWNRMVLRMIMSCLHAISTTILSHMGVRGPKHILIDQVLGELPQLTGNELHQLNQHQLNHAVNQHLERRALEHNRDEQWDARKEWSRQTTPDAEMEGPGETEFILVEHPAATQSVVENNRATIKCFCNQPTVVLQTRKEGRNQGRLFRRCFVWRNTSTRCTFFSWLEHQPYWQPSPENVVHYSGMASARSSDEIPPPVNYPRAPQPSPTTPAMSEISLESGFTLKSVECQHKTTTYAGSNAFVRQVKCRDCGKILKKEKCSPGPRQVPAEQEHQSPTSPSSFLRSPSGTSPVDYDPARPRGPPPPQPVGPPPQATRNPKGNKGQNSSSSSHEMQEKSDWDEYKEFKKWQALKNGQKRPILQEALSLSGHDLLKRSVQHSVLTYIKQERPGLVVVSPPCEAFSVLNRLLDNFRKTNVAAMKRHLAKLKQGKILLNFAMQVCQVCHDQGSTFVFEHPRGASSWKMPSVQRLLRQAGVILALADQCVFGLTDRQGQLHKKPTGFVTNNKLVGEALAKRCGRDHNHAWIWGSKAISKRAQNYPPKLVDAILESYSRSIGKAPQEVQVQTSGKILSEDLRHDANYFAPLELEEIEENFGNSVAEVMVGEVDEPAPPEVLEEIKPEALGVTQDLVVESGWKPIPMTKRWLYVGENEPEVVVPTADNEARKLPWRSTWTRVGGRWVVLEDEIRWQDLGQAPRLEPNTSYISVYQQRLDDKADKKMRHFPGMAKVTLERMIRRAHEGLGHPEHGRFMRILRQSNASEEVLEAAQQFQCATCQAYRLPEAVRKGAPPKEELYINEKVGVDTVHLRDHNNDAVPSLNIIDFHTHFQLVIPMAAESASEVRKAYRQWIRFFGVPRKVLFDLGTEFKAEFRRQVENDGSEALPSSLETPTQRGLTERAGGVFKNILYKSMIDYQCQSREEWKELVDIACMTRNRLLLRGGYSPIQRVIGYTPRLPGGLLTGGADDHTHAARMVVGDREVVRSMKMRKAAAVAFHAADCDQALRAATLAGPRKVFDFEVGQLVYFWRRGATSTKKTRQSYWAGPGRVVMTSLPNAVWVAYNNLLVKASPERVRHASSEENLSVSGWLRGISQTRRDFEKIPQKGFLDLTDDPAGDPDLPELPDGVDEGEDASVPVGPREPPREAVPLRRVRRKTTYSTGPREPPEADDQELEPPPEPQAPTEPVQEDEAELPDPNLLPPGLFDADNDIELNDQIAPEEPGADTGLGSSSGLKREAEEHLDPPGKRSRMHLIETYHLHLQGLAKQRQKKESKASDFKGVDYERLQTAILKEINNNLGTQAYEILSREASQHIEQTKPEKIMESRYVITKKPLEPAEVSKAESEGVLLEDRSHGPCKAKCRHVMKGYSEESALEVEFTTPQITRDSVIFVLQMLASFQWVPGFLDFTQAFHSGDWIQRELYCRQPREGIPGAHPKQLLRLLKTCYGLTDGPLAWYKHLARKLKILGYETSKADPCIFFLRSGPEEGSKLEGIIGVATDDLLHGGTKRHWENIEVISKEYKLGKNQQGQGRFTGKDIFSQPDGSILVNQKFYVEDKVQMIPLDRKRKQQRYSKCSPAEVESLRSSLGVLSWLAKESRCDIAGRVALLQQAFPEPQVKDLIEANRISEEARKHSDLGIRVMPIPVEDLRVSVVTDAAWGNAKEKPWIEDSPDDYWEEQADGWIRHHVQPRRTTFHPGAAPAGPDLHDLTEERTIVKFDTADGTMRKEVIEEQYFQKSKKEKLAASKVHSSLSQLLNLSSQGGQIVIYHDRRLSETETPAMTTVASWKSYRLKRKTVDTLAAEGQALQGGLGAVHWHRLLFMEALFGDLSVTDWRAVAGRLPFLAAVDSKSLYDAVNKCACTASYVSDKRTAIDLAVIKADLAETSGKIRWIDTRSMLSDPLTKQHPGAYLRYVLRNGFWSVMEEGHALQAKALEREARRANENLFLTIWESRV</sequence>
<feature type="compositionally biased region" description="Low complexity" evidence="7">
    <location>
        <begin position="1"/>
        <end position="10"/>
    </location>
</feature>
<keyword evidence="2 5" id="KW-0863">Zinc-finger</keyword>
<protein>
    <submittedName>
        <fullName evidence="12">Retrovirus-related Pol polyprotein from transposon TNT 1-94</fullName>
    </submittedName>
</protein>
<feature type="region of interest" description="Disordered" evidence="7">
    <location>
        <begin position="968"/>
        <end position="1049"/>
    </location>
</feature>
<evidence type="ECO:0000259" key="11">
    <source>
        <dbReference type="PROSITE" id="PS51999"/>
    </source>
</evidence>
<dbReference type="InterPro" id="IPR009056">
    <property type="entry name" value="Cyt_c-like_dom"/>
</dbReference>
<feature type="region of interest" description="Disordered" evidence="7">
    <location>
        <begin position="1"/>
        <end position="92"/>
    </location>
</feature>
<dbReference type="PROSITE" id="PS50158">
    <property type="entry name" value="ZF_CCHC"/>
    <property type="match status" value="1"/>
</dbReference>
<feature type="compositionally biased region" description="Pro residues" evidence="7">
    <location>
        <begin position="905"/>
        <end position="920"/>
    </location>
</feature>
<dbReference type="PANTHER" id="PTHR37984">
    <property type="entry name" value="PROTEIN CBG26694"/>
    <property type="match status" value="1"/>
</dbReference>
<reference evidence="12 13" key="1">
    <citation type="submission" date="2016-02" db="EMBL/GenBank/DDBJ databases">
        <title>Genome analysis of coral dinoflagellate symbionts highlights evolutionary adaptations to a symbiotic lifestyle.</title>
        <authorList>
            <person name="Aranda M."/>
            <person name="Li Y."/>
            <person name="Liew Y.J."/>
            <person name="Baumgarten S."/>
            <person name="Simakov O."/>
            <person name="Wilson M."/>
            <person name="Piel J."/>
            <person name="Ashoor H."/>
            <person name="Bougouffa S."/>
            <person name="Bajic V.B."/>
            <person name="Ryu T."/>
            <person name="Ravasi T."/>
            <person name="Bayer T."/>
            <person name="Micklem G."/>
            <person name="Kim H."/>
            <person name="Bhak J."/>
            <person name="Lajeunesse T.C."/>
            <person name="Voolstra C.R."/>
        </authorList>
    </citation>
    <scope>NUCLEOTIDE SEQUENCE [LARGE SCALE GENOMIC DNA]</scope>
    <source>
        <strain evidence="12 13">CCMP2467</strain>
    </source>
</reference>
<feature type="compositionally biased region" description="Basic and acidic residues" evidence="7">
    <location>
        <begin position="1939"/>
        <end position="1954"/>
    </location>
</feature>
<feature type="compositionally biased region" description="Polar residues" evidence="7">
    <location>
        <begin position="1026"/>
        <end position="1036"/>
    </location>
</feature>
<comment type="caution">
    <text evidence="12">The sequence shown here is derived from an EMBL/GenBank/DDBJ whole genome shotgun (WGS) entry which is preliminary data.</text>
</comment>
<dbReference type="GO" id="GO:0020037">
    <property type="term" value="F:heme binding"/>
    <property type="evidence" value="ECO:0007669"/>
    <property type="project" value="InterPro"/>
</dbReference>
<evidence type="ECO:0000256" key="3">
    <source>
        <dbReference type="ARBA" id="ARBA00022833"/>
    </source>
</evidence>
<dbReference type="InterPro" id="IPR012337">
    <property type="entry name" value="RNaseH-like_sf"/>
</dbReference>
<dbReference type="EMBL" id="LSRX01000395">
    <property type="protein sequence ID" value="OLP98483.1"/>
    <property type="molecule type" value="Genomic_DNA"/>
</dbReference>
<keyword evidence="1 6" id="KW-0479">Metal-binding</keyword>
<name>A0A1Q9DTI2_SYMMI</name>
<keyword evidence="4 6" id="KW-0408">Iron</keyword>